<dbReference type="AlphaFoldDB" id="A0AAJ3KUZ3"/>
<name>A0AAJ3KUZ3_9PSED</name>
<reference evidence="2 3" key="1">
    <citation type="journal article" date="2020" name="Front. Plant Sci.">
        <title>Isolation of Rhizosphere Bacteria That Improve Quality and Water Stress Tolerance in Greenhouse Ornamentals.</title>
        <authorList>
            <person name="Nordstedt N.P."/>
            <person name="Jones M.L."/>
        </authorList>
    </citation>
    <scope>NUCLEOTIDE SEQUENCE [LARGE SCALE GENOMIC DNA]</scope>
    <source>
        <strain evidence="2 3">C2F7</strain>
    </source>
</reference>
<dbReference type="Proteomes" id="UP000562723">
    <property type="component" value="Unassembled WGS sequence"/>
</dbReference>
<proteinExistence type="predicted"/>
<sequence length="154" mass="16933">MSSTYLQDTADKRSVEETLYRFAAGIDLQDTDLLASALAENAVSDFRPAAAKAGFEYPVLEGRDTIVAALSGALSHVDTTHSVSNPRASINGDKAHLDALVEAQHVLKNDPSRHYLMKNRYDVEMVRQGDVWLIERVTVDNVWRTGDLAALFGN</sequence>
<protein>
    <submittedName>
        <fullName evidence="2">Nuclear transport factor 2 family protein</fullName>
    </submittedName>
</protein>
<dbReference type="RefSeq" id="WP_058544752.1">
    <property type="nucleotide sequence ID" value="NZ_CP045701.2"/>
</dbReference>
<dbReference type="Gene3D" id="3.10.450.50">
    <property type="match status" value="1"/>
</dbReference>
<evidence type="ECO:0000259" key="1">
    <source>
        <dbReference type="Pfam" id="PF13577"/>
    </source>
</evidence>
<evidence type="ECO:0000313" key="3">
    <source>
        <dbReference type="Proteomes" id="UP000562723"/>
    </source>
</evidence>
<gene>
    <name evidence="2" type="ORF">HNO85_03945</name>
</gene>
<dbReference type="InterPro" id="IPR032710">
    <property type="entry name" value="NTF2-like_dom_sf"/>
</dbReference>
<feature type="domain" description="SnoaL-like" evidence="1">
    <location>
        <begin position="8"/>
        <end position="137"/>
    </location>
</feature>
<organism evidence="2 3">
    <name type="scientific">Pseudomonas brassicacearum</name>
    <dbReference type="NCBI Taxonomy" id="930166"/>
    <lineage>
        <taxon>Bacteria</taxon>
        <taxon>Pseudomonadati</taxon>
        <taxon>Pseudomonadota</taxon>
        <taxon>Gammaproteobacteria</taxon>
        <taxon>Pseudomonadales</taxon>
        <taxon>Pseudomonadaceae</taxon>
        <taxon>Pseudomonas</taxon>
    </lineage>
</organism>
<dbReference type="SUPFAM" id="SSF54427">
    <property type="entry name" value="NTF2-like"/>
    <property type="match status" value="1"/>
</dbReference>
<dbReference type="Pfam" id="PF13577">
    <property type="entry name" value="SnoaL_4"/>
    <property type="match status" value="1"/>
</dbReference>
<accession>A0AAJ3KUZ3</accession>
<evidence type="ECO:0000313" key="2">
    <source>
        <dbReference type="EMBL" id="NUT80090.1"/>
    </source>
</evidence>
<dbReference type="EMBL" id="JABFMS010000004">
    <property type="protein sequence ID" value="NUT80090.1"/>
    <property type="molecule type" value="Genomic_DNA"/>
</dbReference>
<dbReference type="InterPro" id="IPR037401">
    <property type="entry name" value="SnoaL-like"/>
</dbReference>
<comment type="caution">
    <text evidence="2">The sequence shown here is derived from an EMBL/GenBank/DDBJ whole genome shotgun (WGS) entry which is preliminary data.</text>
</comment>